<dbReference type="Pfam" id="PF00111">
    <property type="entry name" value="Fer2"/>
    <property type="match status" value="1"/>
</dbReference>
<organism evidence="5">
    <name type="scientific">Chrysotila carterae</name>
    <name type="common">Marine alga</name>
    <name type="synonym">Syracosphaera carterae</name>
    <dbReference type="NCBI Taxonomy" id="13221"/>
    <lineage>
        <taxon>Eukaryota</taxon>
        <taxon>Haptista</taxon>
        <taxon>Haptophyta</taxon>
        <taxon>Prymnesiophyceae</taxon>
        <taxon>Isochrysidales</taxon>
        <taxon>Isochrysidaceae</taxon>
        <taxon>Chrysotila</taxon>
    </lineage>
</organism>
<proteinExistence type="predicted"/>
<dbReference type="InterPro" id="IPR036010">
    <property type="entry name" value="2Fe-2S_ferredoxin-like_sf"/>
</dbReference>
<evidence type="ECO:0000313" key="5">
    <source>
        <dbReference type="EMBL" id="CAE0783136.1"/>
    </source>
</evidence>
<dbReference type="EMBL" id="HBIZ01056441">
    <property type="protein sequence ID" value="CAE0783136.1"/>
    <property type="molecule type" value="Transcribed_RNA"/>
</dbReference>
<dbReference type="AlphaFoldDB" id="A0A7S4F9M2"/>
<dbReference type="GO" id="GO:0051537">
    <property type="term" value="F:2 iron, 2 sulfur cluster binding"/>
    <property type="evidence" value="ECO:0007669"/>
    <property type="project" value="UniProtKB-KW"/>
</dbReference>
<dbReference type="PROSITE" id="PS51085">
    <property type="entry name" value="2FE2S_FER_2"/>
    <property type="match status" value="1"/>
</dbReference>
<dbReference type="Gene3D" id="3.10.20.30">
    <property type="match status" value="1"/>
</dbReference>
<accession>A0A7S4F9M2</accession>
<reference evidence="5" key="1">
    <citation type="submission" date="2021-01" db="EMBL/GenBank/DDBJ databases">
        <authorList>
            <person name="Corre E."/>
            <person name="Pelletier E."/>
            <person name="Niang G."/>
            <person name="Scheremetjew M."/>
            <person name="Finn R."/>
            <person name="Kale V."/>
            <person name="Holt S."/>
            <person name="Cochrane G."/>
            <person name="Meng A."/>
            <person name="Brown T."/>
            <person name="Cohen L."/>
        </authorList>
    </citation>
    <scope>NUCLEOTIDE SEQUENCE</scope>
    <source>
        <strain evidence="5">CCMP645</strain>
    </source>
</reference>
<feature type="domain" description="2Fe-2S ferredoxin-type" evidence="4">
    <location>
        <begin position="23"/>
        <end position="117"/>
    </location>
</feature>
<protein>
    <recommendedName>
        <fullName evidence="4">2Fe-2S ferredoxin-type domain-containing protein</fullName>
    </recommendedName>
</protein>
<dbReference type="SUPFAM" id="SSF54292">
    <property type="entry name" value="2Fe-2S ferredoxin-like"/>
    <property type="match status" value="1"/>
</dbReference>
<keyword evidence="1" id="KW-0479">Metal-binding</keyword>
<keyword evidence="1" id="KW-0001">2Fe-2S</keyword>
<dbReference type="InterPro" id="IPR001041">
    <property type="entry name" value="2Fe-2S_ferredoxin-type"/>
</dbReference>
<keyword evidence="1" id="KW-0408">Iron</keyword>
<dbReference type="InterPro" id="IPR012675">
    <property type="entry name" value="Beta-grasp_dom_sf"/>
</dbReference>
<evidence type="ECO:0000256" key="1">
    <source>
        <dbReference type="ARBA" id="ARBA00022714"/>
    </source>
</evidence>
<keyword evidence="2" id="KW-0411">Iron-sulfur</keyword>
<feature type="signal peptide" evidence="3">
    <location>
        <begin position="1"/>
        <end position="16"/>
    </location>
</feature>
<evidence type="ECO:0000256" key="3">
    <source>
        <dbReference type="SAM" id="SignalP"/>
    </source>
</evidence>
<evidence type="ECO:0000259" key="4">
    <source>
        <dbReference type="PROSITE" id="PS51085"/>
    </source>
</evidence>
<keyword evidence="3" id="KW-0732">Signal</keyword>
<sequence>MLRFALLVGILSCCSAAVVKRAWPVTVHIGRQAHVLRVPEGQPVLLALEAAGLLPGSDCRRGNCLSCAARIINGAPFSLRVRDNTALCSEAHESGFVLLCSAYVCGKGLEIEVDMEGEVWELQYSKRFGHDPLLKQRRRLKPHFRREDVEEHLEHCRLLKES</sequence>
<evidence type="ECO:0000256" key="2">
    <source>
        <dbReference type="ARBA" id="ARBA00023014"/>
    </source>
</evidence>
<dbReference type="CDD" id="cd00207">
    <property type="entry name" value="fer2"/>
    <property type="match status" value="1"/>
</dbReference>
<gene>
    <name evidence="5" type="ORF">PCAR00345_LOCUS35839</name>
</gene>
<name>A0A7S4F9M2_CHRCT</name>
<feature type="chain" id="PRO_5031537659" description="2Fe-2S ferredoxin-type domain-containing protein" evidence="3">
    <location>
        <begin position="17"/>
        <end position="162"/>
    </location>
</feature>